<organism evidence="1 2">
    <name type="scientific">Hydrococcus rivularis NIES-593</name>
    <dbReference type="NCBI Taxonomy" id="1921803"/>
    <lineage>
        <taxon>Bacteria</taxon>
        <taxon>Bacillati</taxon>
        <taxon>Cyanobacteriota</taxon>
        <taxon>Cyanophyceae</taxon>
        <taxon>Pleurocapsales</taxon>
        <taxon>Hydrococcaceae</taxon>
        <taxon>Hydrococcus</taxon>
    </lineage>
</organism>
<reference evidence="1 2" key="1">
    <citation type="submission" date="2016-11" db="EMBL/GenBank/DDBJ databases">
        <title>Draft Genome Sequences of Nine Cyanobacterial Strains from Diverse Habitats.</title>
        <authorList>
            <person name="Zhu T."/>
            <person name="Hou S."/>
            <person name="Lu X."/>
            <person name="Hess W.R."/>
        </authorList>
    </citation>
    <scope>NUCLEOTIDE SEQUENCE [LARGE SCALE GENOMIC DNA]</scope>
    <source>
        <strain evidence="1 2">NIES-593</strain>
    </source>
</reference>
<dbReference type="AlphaFoldDB" id="A0A1U7HKQ3"/>
<dbReference type="Proteomes" id="UP000186868">
    <property type="component" value="Unassembled WGS sequence"/>
</dbReference>
<proteinExistence type="predicted"/>
<name>A0A1U7HKQ3_9CYAN</name>
<sequence>MKLITIAEDFETTKKVARPLKDRDCWLLAHLYRECQGQLGRLTLSLLVYKLDREKKISQSCFQGL</sequence>
<evidence type="ECO:0000313" key="1">
    <source>
        <dbReference type="EMBL" id="OKH24105.1"/>
    </source>
</evidence>
<evidence type="ECO:0000313" key="2">
    <source>
        <dbReference type="Proteomes" id="UP000186868"/>
    </source>
</evidence>
<comment type="caution">
    <text evidence="1">The sequence shown here is derived from an EMBL/GenBank/DDBJ whole genome shotgun (WGS) entry which is preliminary data.</text>
</comment>
<dbReference type="EMBL" id="MRCB01000007">
    <property type="protein sequence ID" value="OKH24105.1"/>
    <property type="molecule type" value="Genomic_DNA"/>
</dbReference>
<protein>
    <submittedName>
        <fullName evidence="1">Uncharacterized protein</fullName>
    </submittedName>
</protein>
<gene>
    <name evidence="1" type="ORF">NIES593_08040</name>
</gene>
<accession>A0A1U7HKQ3</accession>
<keyword evidence="2" id="KW-1185">Reference proteome</keyword>